<feature type="compositionally biased region" description="Basic residues" evidence="10">
    <location>
        <begin position="16"/>
        <end position="32"/>
    </location>
</feature>
<evidence type="ECO:0000256" key="9">
    <source>
        <dbReference type="RuleBase" id="RU365074"/>
    </source>
</evidence>
<dbReference type="GO" id="GO:0008168">
    <property type="term" value="F:methyltransferase activity"/>
    <property type="evidence" value="ECO:0007669"/>
    <property type="project" value="UniProtKB-KW"/>
</dbReference>
<dbReference type="Pfam" id="PF05148">
    <property type="entry name" value="Methyltransf_8"/>
    <property type="match status" value="1"/>
</dbReference>
<comment type="similarity">
    <text evidence="2 9">Belongs to the methyltransferase superfamily. RRP8 family.</text>
</comment>
<keyword evidence="12" id="KW-1185">Reference proteome</keyword>
<keyword evidence="6 9" id="KW-0808">Transferase</keyword>
<dbReference type="GO" id="GO:0005677">
    <property type="term" value="C:chromatin silencing complex"/>
    <property type="evidence" value="ECO:0007669"/>
    <property type="project" value="TreeGrafter"/>
</dbReference>
<evidence type="ECO:0000256" key="3">
    <source>
        <dbReference type="ARBA" id="ARBA00020203"/>
    </source>
</evidence>
<protein>
    <recommendedName>
        <fullName evidence="3 9">Ribosomal RNA-processing protein 8</fullName>
        <ecNumber evidence="9">2.1.1.-</ecNumber>
    </recommendedName>
</protein>
<feature type="compositionally biased region" description="Basic and acidic residues" evidence="10">
    <location>
        <begin position="33"/>
        <end position="43"/>
    </location>
</feature>
<dbReference type="OrthoDB" id="10258825at2759"/>
<keyword evidence="4 9" id="KW-0698">rRNA processing</keyword>
<dbReference type="GO" id="GO:0006364">
    <property type="term" value="P:rRNA processing"/>
    <property type="evidence" value="ECO:0007669"/>
    <property type="project" value="UniProtKB-UniRule"/>
</dbReference>
<proteinExistence type="inferred from homology"/>
<evidence type="ECO:0000256" key="1">
    <source>
        <dbReference type="ARBA" id="ARBA00004604"/>
    </source>
</evidence>
<evidence type="ECO:0000256" key="6">
    <source>
        <dbReference type="ARBA" id="ARBA00022679"/>
    </source>
</evidence>
<dbReference type="GO" id="GO:0032259">
    <property type="term" value="P:methylation"/>
    <property type="evidence" value="ECO:0007669"/>
    <property type="project" value="UniProtKB-KW"/>
</dbReference>
<dbReference type="Gene3D" id="3.40.50.150">
    <property type="entry name" value="Vaccinia Virus protein VP39"/>
    <property type="match status" value="1"/>
</dbReference>
<dbReference type="GO" id="GO:0005730">
    <property type="term" value="C:nucleolus"/>
    <property type="evidence" value="ECO:0007669"/>
    <property type="project" value="UniProtKB-SubCell"/>
</dbReference>
<dbReference type="GO" id="GO:0042149">
    <property type="term" value="P:cellular response to glucose starvation"/>
    <property type="evidence" value="ECO:0007669"/>
    <property type="project" value="TreeGrafter"/>
</dbReference>
<evidence type="ECO:0000256" key="2">
    <source>
        <dbReference type="ARBA" id="ARBA00006301"/>
    </source>
</evidence>
<dbReference type="PANTHER" id="PTHR12787">
    <property type="entry name" value="RIBOSOMAL RNA-PROCESSING PROTEIN 8"/>
    <property type="match status" value="1"/>
</dbReference>
<evidence type="ECO:0000256" key="8">
    <source>
        <dbReference type="ARBA" id="ARBA00023242"/>
    </source>
</evidence>
<dbReference type="InterPro" id="IPR042036">
    <property type="entry name" value="RRP8_N"/>
</dbReference>
<dbReference type="SUPFAM" id="SSF53335">
    <property type="entry name" value="S-adenosyl-L-methionine-dependent methyltransferases"/>
    <property type="match status" value="1"/>
</dbReference>
<feature type="region of interest" description="Disordered" evidence="10">
    <location>
        <begin position="13"/>
        <end position="43"/>
    </location>
</feature>
<dbReference type="PANTHER" id="PTHR12787:SF0">
    <property type="entry name" value="RIBOSOMAL RNA-PROCESSING PROTEIN 8"/>
    <property type="match status" value="1"/>
</dbReference>
<keyword evidence="8 9" id="KW-0539">Nucleus</keyword>
<dbReference type="FunFam" id="1.10.10.2150:FF:000001">
    <property type="entry name" value="Ribosomal RNA-processing protein 8"/>
    <property type="match status" value="1"/>
</dbReference>
<evidence type="ECO:0000313" key="11">
    <source>
        <dbReference type="EMBL" id="KHJ96300.1"/>
    </source>
</evidence>
<evidence type="ECO:0000313" key="12">
    <source>
        <dbReference type="Proteomes" id="UP000053660"/>
    </source>
</evidence>
<dbReference type="Gene3D" id="1.10.10.2150">
    <property type="entry name" value="Ribosomal RNA-processing protein 8, N-terminal domain"/>
    <property type="match status" value="1"/>
</dbReference>
<dbReference type="EC" id="2.1.1.-" evidence="9"/>
<sequence>MVKVVEPVAGTEAHLKRAKRRPWRDKVRKKARKEAARTDREKLKTAAQEAAIISVNNNGSVKKKKKPLQREESTNAVEPILDKDVVRDGYKKLEAGRFRFLNEQLYTMTGSEALEYFRQDPDAFRCYHSGFSEQAKKWPTHPLNTIIKWLKAKSNRQVVFDLGCGDAKIAAAVGDIHEVHSFDLVAVNSTVTECDMAHLPVEASTADIVIFCLSLMGTNVIDYIRESRRVLKLG</sequence>
<comment type="function">
    <text evidence="9">Probable methyltransferase required to silence rDNA.</text>
</comment>
<keyword evidence="5 9" id="KW-0489">Methyltransferase</keyword>
<evidence type="ECO:0000256" key="7">
    <source>
        <dbReference type="ARBA" id="ARBA00022691"/>
    </source>
</evidence>
<organism evidence="11 12">
    <name type="scientific">Oesophagostomum dentatum</name>
    <name type="common">Nodular worm</name>
    <dbReference type="NCBI Taxonomy" id="61180"/>
    <lineage>
        <taxon>Eukaryota</taxon>
        <taxon>Metazoa</taxon>
        <taxon>Ecdysozoa</taxon>
        <taxon>Nematoda</taxon>
        <taxon>Chromadorea</taxon>
        <taxon>Rhabditida</taxon>
        <taxon>Rhabditina</taxon>
        <taxon>Rhabditomorpha</taxon>
        <taxon>Strongyloidea</taxon>
        <taxon>Strongylidae</taxon>
        <taxon>Oesophagostomum</taxon>
    </lineage>
</organism>
<name>A0A0B1TLL4_OESDE</name>
<accession>A0A0B1TLL4</accession>
<reference evidence="11 12" key="1">
    <citation type="submission" date="2014-03" db="EMBL/GenBank/DDBJ databases">
        <title>Draft genome of the hookworm Oesophagostomum dentatum.</title>
        <authorList>
            <person name="Mitreva M."/>
        </authorList>
    </citation>
    <scope>NUCLEOTIDE SEQUENCE [LARGE SCALE GENOMIC DNA]</scope>
    <source>
        <strain evidence="11 12">OD-Hann</strain>
    </source>
</reference>
<dbReference type="GO" id="GO:0046015">
    <property type="term" value="P:regulation of transcription by glucose"/>
    <property type="evidence" value="ECO:0007669"/>
    <property type="project" value="TreeGrafter"/>
</dbReference>
<dbReference type="Proteomes" id="UP000053660">
    <property type="component" value="Unassembled WGS sequence"/>
</dbReference>
<evidence type="ECO:0000256" key="10">
    <source>
        <dbReference type="SAM" id="MobiDB-lite"/>
    </source>
</evidence>
<dbReference type="AlphaFoldDB" id="A0A0B1TLL4"/>
<dbReference type="EMBL" id="KN549703">
    <property type="protein sequence ID" value="KHJ96300.1"/>
    <property type="molecule type" value="Genomic_DNA"/>
</dbReference>
<evidence type="ECO:0000256" key="5">
    <source>
        <dbReference type="ARBA" id="ARBA00022603"/>
    </source>
</evidence>
<dbReference type="GO" id="GO:0000183">
    <property type="term" value="P:rDNA heterochromatin formation"/>
    <property type="evidence" value="ECO:0007669"/>
    <property type="project" value="TreeGrafter"/>
</dbReference>
<comment type="subcellular location">
    <subcellularLocation>
        <location evidence="1 9">Nucleus</location>
        <location evidence="1 9">Nucleolus</location>
    </subcellularLocation>
</comment>
<evidence type="ECO:0000256" key="4">
    <source>
        <dbReference type="ARBA" id="ARBA00022552"/>
    </source>
</evidence>
<dbReference type="GO" id="GO:0033553">
    <property type="term" value="C:rDNA heterochromatin"/>
    <property type="evidence" value="ECO:0007669"/>
    <property type="project" value="TreeGrafter"/>
</dbReference>
<dbReference type="InterPro" id="IPR007823">
    <property type="entry name" value="RRP8"/>
</dbReference>
<gene>
    <name evidence="11" type="ORF">OESDEN_03739</name>
</gene>
<keyword evidence="7 9" id="KW-0949">S-adenosyl-L-methionine</keyword>
<dbReference type="InterPro" id="IPR029063">
    <property type="entry name" value="SAM-dependent_MTases_sf"/>
</dbReference>